<evidence type="ECO:0000256" key="2">
    <source>
        <dbReference type="ARBA" id="ARBA00022670"/>
    </source>
</evidence>
<dbReference type="InterPro" id="IPR002138">
    <property type="entry name" value="Pept_C14_p10"/>
</dbReference>
<dbReference type="KEGG" id="emc:129345099"/>
<evidence type="ECO:0000313" key="12">
    <source>
        <dbReference type="RefSeq" id="XP_054858066.1"/>
    </source>
</evidence>
<dbReference type="Pfam" id="PF00619">
    <property type="entry name" value="CARD"/>
    <property type="match status" value="1"/>
</dbReference>
<evidence type="ECO:0000259" key="9">
    <source>
        <dbReference type="PROSITE" id="PS50208"/>
    </source>
</evidence>
<keyword evidence="5" id="KW-0865">Zymogen</keyword>
<dbReference type="GeneID" id="129345099"/>
<feature type="active site" evidence="6">
    <location>
        <position position="230"/>
    </location>
</feature>
<accession>A0AA97KLE3</accession>
<dbReference type="PROSITE" id="PS50209">
    <property type="entry name" value="CARD"/>
    <property type="match status" value="1"/>
</dbReference>
<dbReference type="InterPro" id="IPR011600">
    <property type="entry name" value="Pept_C14_caspase"/>
</dbReference>
<dbReference type="GO" id="GO:0050727">
    <property type="term" value="P:regulation of inflammatory response"/>
    <property type="evidence" value="ECO:0007669"/>
    <property type="project" value="TreeGrafter"/>
</dbReference>
<dbReference type="GO" id="GO:0072559">
    <property type="term" value="C:NLRP3 inflammasome complex"/>
    <property type="evidence" value="ECO:0007669"/>
    <property type="project" value="TreeGrafter"/>
</dbReference>
<dbReference type="PRINTS" id="PR00376">
    <property type="entry name" value="IL1BCENZYME"/>
</dbReference>
<dbReference type="PROSITE" id="PS01122">
    <property type="entry name" value="CASPASE_CYS"/>
    <property type="match status" value="1"/>
</dbReference>
<dbReference type="GO" id="GO:0042981">
    <property type="term" value="P:regulation of apoptotic process"/>
    <property type="evidence" value="ECO:0007669"/>
    <property type="project" value="InterPro"/>
</dbReference>
<evidence type="ECO:0000256" key="6">
    <source>
        <dbReference type="PIRSR" id="PIRSR038001-1"/>
    </source>
</evidence>
<feature type="active site" evidence="6">
    <location>
        <position position="278"/>
    </location>
</feature>
<dbReference type="FunFam" id="3.30.70.1470:FF:000003">
    <property type="entry name" value="Caspase-1"/>
    <property type="match status" value="1"/>
</dbReference>
<gene>
    <name evidence="12" type="primary">LOC129345099</name>
</gene>
<dbReference type="Gene3D" id="1.10.533.10">
    <property type="entry name" value="Death Domain, Fas"/>
    <property type="match status" value="1"/>
</dbReference>
<dbReference type="InterPro" id="IPR029030">
    <property type="entry name" value="Caspase-like_dom_sf"/>
</dbReference>
<dbReference type="GO" id="GO:0006508">
    <property type="term" value="P:proteolysis"/>
    <property type="evidence" value="ECO:0007669"/>
    <property type="project" value="UniProtKB-KW"/>
</dbReference>
<reference evidence="12" key="1">
    <citation type="submission" date="2025-08" db="UniProtKB">
        <authorList>
            <consortium name="RefSeq"/>
        </authorList>
    </citation>
    <scope>IDENTIFICATION</scope>
    <source>
        <tissue evidence="12">Blood</tissue>
    </source>
</reference>
<dbReference type="InterPro" id="IPR015917">
    <property type="entry name" value="Pept_C14A"/>
</dbReference>
<dbReference type="PIRSF" id="PIRSF038001">
    <property type="entry name" value="Caspase_ICE"/>
    <property type="match status" value="1"/>
</dbReference>
<dbReference type="SMART" id="SM00115">
    <property type="entry name" value="CASc"/>
    <property type="match status" value="1"/>
</dbReference>
<dbReference type="Gene3D" id="3.40.50.1460">
    <property type="match status" value="1"/>
</dbReference>
<protein>
    <submittedName>
        <fullName evidence="12">Caspase-1-like</fullName>
    </submittedName>
</protein>
<dbReference type="InterPro" id="IPR016129">
    <property type="entry name" value="Caspase_his_AS"/>
</dbReference>
<dbReference type="SUPFAM" id="SSF47986">
    <property type="entry name" value="DEATH domain"/>
    <property type="match status" value="1"/>
</dbReference>
<dbReference type="CDD" id="cd00032">
    <property type="entry name" value="CASc"/>
    <property type="match status" value="1"/>
</dbReference>
<dbReference type="InterPro" id="IPR033139">
    <property type="entry name" value="Caspase_cys_AS"/>
</dbReference>
<dbReference type="RefSeq" id="XP_054858066.1">
    <property type="nucleotide sequence ID" value="XM_055002091.1"/>
</dbReference>
<dbReference type="InterPro" id="IPR001309">
    <property type="entry name" value="Pept_C14_p20"/>
</dbReference>
<dbReference type="GO" id="GO:0072557">
    <property type="term" value="C:IPAF inflammasome complex"/>
    <property type="evidence" value="ECO:0007669"/>
    <property type="project" value="TreeGrafter"/>
</dbReference>
<evidence type="ECO:0000256" key="3">
    <source>
        <dbReference type="ARBA" id="ARBA00022801"/>
    </source>
</evidence>
<comment type="similarity">
    <text evidence="1 7">Belongs to the peptidase C14A family.</text>
</comment>
<dbReference type="PANTHER" id="PTHR47901:SF3">
    <property type="entry name" value="CASPASE-1"/>
    <property type="match status" value="1"/>
</dbReference>
<feature type="domain" description="CARD" evidence="10">
    <location>
        <begin position="1"/>
        <end position="67"/>
    </location>
</feature>
<feature type="domain" description="Caspase family p20" evidence="9">
    <location>
        <begin position="152"/>
        <end position="282"/>
    </location>
</feature>
<dbReference type="PANTHER" id="PTHR47901">
    <property type="entry name" value="CASPASE RECRUITMENT DOMAIN-CONTAINING PROTEIN 18"/>
    <property type="match status" value="1"/>
</dbReference>
<dbReference type="SUPFAM" id="SSF52129">
    <property type="entry name" value="Caspase-like"/>
    <property type="match status" value="1"/>
</dbReference>
<dbReference type="GO" id="GO:0097169">
    <property type="term" value="C:AIM2 inflammasome complex"/>
    <property type="evidence" value="ECO:0007669"/>
    <property type="project" value="TreeGrafter"/>
</dbReference>
<evidence type="ECO:0000256" key="4">
    <source>
        <dbReference type="ARBA" id="ARBA00022807"/>
    </source>
</evidence>
<evidence type="ECO:0000256" key="7">
    <source>
        <dbReference type="RuleBase" id="RU003971"/>
    </source>
</evidence>
<dbReference type="SMART" id="SM00114">
    <property type="entry name" value="CARD"/>
    <property type="match status" value="1"/>
</dbReference>
<evidence type="ECO:0000256" key="5">
    <source>
        <dbReference type="ARBA" id="ARBA00023145"/>
    </source>
</evidence>
<dbReference type="GO" id="GO:0004197">
    <property type="term" value="F:cysteine-type endopeptidase activity"/>
    <property type="evidence" value="ECO:0007669"/>
    <property type="project" value="InterPro"/>
</dbReference>
<keyword evidence="3" id="KW-0378">Hydrolase</keyword>
<organism evidence="11 12">
    <name type="scientific">Eublepharis macularius</name>
    <name type="common">Leopard gecko</name>
    <name type="synonym">Cyrtodactylus macularius</name>
    <dbReference type="NCBI Taxonomy" id="481883"/>
    <lineage>
        <taxon>Eukaryota</taxon>
        <taxon>Metazoa</taxon>
        <taxon>Chordata</taxon>
        <taxon>Craniata</taxon>
        <taxon>Vertebrata</taxon>
        <taxon>Euteleostomi</taxon>
        <taxon>Lepidosauria</taxon>
        <taxon>Squamata</taxon>
        <taxon>Bifurcata</taxon>
        <taxon>Gekkota</taxon>
        <taxon>Eublepharidae</taxon>
        <taxon>Eublepharinae</taxon>
        <taxon>Eublepharis</taxon>
    </lineage>
</organism>
<dbReference type="Gene3D" id="3.30.70.1470">
    <property type="entry name" value="Caspase-like"/>
    <property type="match status" value="1"/>
</dbReference>
<sequence length="411" mass="46509">MADRKLGEVQKHFVEMVKKDVISLILDDLLREEVLNDEEVEKVKDKYATSKEQARMLIDHVRRKGSRPCYIAITKICSRDRLLADKLGLTAFLEGSSSQLLPPAPNPACIVEKSQPAESRQGIKLCPPNVFEKIQNEKAGEIYPIIRDLKTRTRLALIICNIEFESTVFSRRDGAEEDMKGMGCLLTGLGYKVELKTNLCSKGMADCLKAFAAQEEHKTSDSTFVVLMSHGLRSGLCGVKSQGENSDILSQDTICSILNNKNCPALRDKPKVIIIQACRGGKDGVIYVKTKDPSANSLSSDLGLLEEYESDAIQRTHVKSDLILQQVHVESDLIFFCSSTPHHKSYRSPQTGSNFIFQLRKQMQEHAWNCHLEEIFLKVRQEFQRLQQGHNQMPTQERDTLLKRFYLFPGY</sequence>
<dbReference type="Pfam" id="PF00656">
    <property type="entry name" value="Peptidase_C14"/>
    <property type="match status" value="1"/>
</dbReference>
<evidence type="ECO:0000259" key="8">
    <source>
        <dbReference type="PROSITE" id="PS50207"/>
    </source>
</evidence>
<dbReference type="PROSITE" id="PS01121">
    <property type="entry name" value="CASPASE_HIS"/>
    <property type="match status" value="1"/>
</dbReference>
<dbReference type="InterPro" id="IPR001315">
    <property type="entry name" value="CARD"/>
</dbReference>
<keyword evidence="11" id="KW-1185">Reference proteome</keyword>
<proteinExistence type="inferred from homology"/>
<dbReference type="InterPro" id="IPR011029">
    <property type="entry name" value="DEATH-like_dom_sf"/>
</dbReference>
<evidence type="ECO:0000256" key="1">
    <source>
        <dbReference type="ARBA" id="ARBA00010134"/>
    </source>
</evidence>
<evidence type="ECO:0000259" key="10">
    <source>
        <dbReference type="PROSITE" id="PS50209"/>
    </source>
</evidence>
<keyword evidence="2" id="KW-0645">Protease</keyword>
<name>A0AA97KLE3_EUBMA</name>
<dbReference type="PROSITE" id="PS50207">
    <property type="entry name" value="CASPASE_P10"/>
    <property type="match status" value="1"/>
</dbReference>
<dbReference type="PROSITE" id="PS50208">
    <property type="entry name" value="CASPASE_P20"/>
    <property type="match status" value="1"/>
</dbReference>
<evidence type="ECO:0000313" key="11">
    <source>
        <dbReference type="Proteomes" id="UP001190640"/>
    </source>
</evidence>
<keyword evidence="4" id="KW-0788">Thiol protease</keyword>
<dbReference type="Proteomes" id="UP001190640">
    <property type="component" value="Chromosome 17"/>
</dbReference>
<dbReference type="InterPro" id="IPR002398">
    <property type="entry name" value="Pept_C14"/>
</dbReference>
<dbReference type="AlphaFoldDB" id="A0AA97KLE3"/>
<feature type="domain" description="Caspase family p10" evidence="8">
    <location>
        <begin position="323"/>
        <end position="409"/>
    </location>
</feature>